<evidence type="ECO:0000313" key="2">
    <source>
        <dbReference type="EMBL" id="AEF81785.1"/>
    </source>
</evidence>
<dbReference type="eggNOG" id="ENOG5030V04">
    <property type="taxonomic scope" value="Bacteria"/>
</dbReference>
<dbReference type="TCDB" id="1.B.45.2.2">
    <property type="family name" value="the treponema porin (t-por) family"/>
</dbReference>
<proteinExistence type="predicted"/>
<reference evidence="3" key="1">
    <citation type="submission" date="2009-12" db="EMBL/GenBank/DDBJ databases">
        <title>Complete sequence of Treponema azotonutricium strain ZAS-9.</title>
        <authorList>
            <person name="Tetu S.G."/>
            <person name="Matson E."/>
            <person name="Ren Q."/>
            <person name="Seshadri R."/>
            <person name="Elbourne L."/>
            <person name="Hassan K.A."/>
            <person name="Durkin A."/>
            <person name="Radune D."/>
            <person name="Mohamoud Y."/>
            <person name="Shay R."/>
            <person name="Jin S."/>
            <person name="Zhang X."/>
            <person name="Lucey K."/>
            <person name="Ballor N.R."/>
            <person name="Ottesen E."/>
            <person name="Rosenthal R."/>
            <person name="Allen A."/>
            <person name="Leadbetter J.R."/>
            <person name="Paulsen I.T."/>
        </authorList>
    </citation>
    <scope>NUCLEOTIDE SEQUENCE [LARGE SCALE GENOMIC DNA]</scope>
    <source>
        <strain evidence="3">ATCC BAA-888 / DSM 13862 / ZAS-9</strain>
    </source>
</reference>
<dbReference type="HOGENOM" id="CLU_915097_0_0_12"/>
<dbReference type="EMBL" id="CP001841">
    <property type="protein sequence ID" value="AEF81785.1"/>
    <property type="molecule type" value="Genomic_DNA"/>
</dbReference>
<name>F5YEZ6_LEAAZ</name>
<dbReference type="AlphaFoldDB" id="F5YEZ6"/>
<evidence type="ECO:0000313" key="3">
    <source>
        <dbReference type="Proteomes" id="UP000009222"/>
    </source>
</evidence>
<dbReference type="Proteomes" id="UP000009222">
    <property type="component" value="Chromosome"/>
</dbReference>
<feature type="chain" id="PRO_5003331808" evidence="1">
    <location>
        <begin position="25"/>
        <end position="304"/>
    </location>
</feature>
<dbReference type="RefSeq" id="WP_015711795.1">
    <property type="nucleotide sequence ID" value="NC_015577.1"/>
</dbReference>
<dbReference type="KEGG" id="taz:TREAZ_0128"/>
<feature type="signal peptide" evidence="1">
    <location>
        <begin position="1"/>
        <end position="24"/>
    </location>
</feature>
<keyword evidence="1" id="KW-0732">Signal</keyword>
<evidence type="ECO:0000256" key="1">
    <source>
        <dbReference type="SAM" id="SignalP"/>
    </source>
</evidence>
<dbReference type="InParanoid" id="F5YEZ6"/>
<accession>F5YEZ6</accession>
<dbReference type="OrthoDB" id="9823364at2"/>
<reference evidence="2 3" key="2">
    <citation type="journal article" date="2011" name="ISME J.">
        <title>RNA-seq reveals cooperative metabolic interactions between two termite-gut spirochete species in co-culture.</title>
        <authorList>
            <person name="Rosenthal A.Z."/>
            <person name="Matson E.G."/>
            <person name="Eldar A."/>
            <person name="Leadbetter J.R."/>
        </authorList>
    </citation>
    <scope>NUCLEOTIDE SEQUENCE [LARGE SCALE GENOMIC DNA]</scope>
    <source>
        <strain evidence="3">ATCC BAA-888 / DSM 13862 / ZAS-9</strain>
    </source>
</reference>
<organism evidence="2 3">
    <name type="scientific">Leadbettera azotonutricia (strain ATCC BAA-888 / DSM 13862 / ZAS-9)</name>
    <name type="common">Treponema azotonutricium</name>
    <dbReference type="NCBI Taxonomy" id="545695"/>
    <lineage>
        <taxon>Bacteria</taxon>
        <taxon>Pseudomonadati</taxon>
        <taxon>Spirochaetota</taxon>
        <taxon>Spirochaetia</taxon>
        <taxon>Spirochaetales</taxon>
        <taxon>Breznakiellaceae</taxon>
        <taxon>Leadbettera</taxon>
    </lineage>
</organism>
<gene>
    <name evidence="2" type="ordered locus">TREAZ_0128</name>
</gene>
<protein>
    <submittedName>
        <fullName evidence="2">Uncharacterized protein</fullName>
    </submittedName>
</protein>
<dbReference type="STRING" id="545695.TREAZ_0128"/>
<sequence>MHQNPCIFLILFLVFASCASSPKAASPNEDGSPGFGLLPLGARVYLWADVKEGRPLLDALSFQGLDGKDARDVLDRTGTAAAAFYPEQAAQRFFLAGWGSYPSTRAGISMAFSRDWKHAKSETGKKFWFSKGWGLGVAMGSKLALATDKDPFAPGGAASPEGFEEFRRACVFAGWMPEPGEALNRFLQAMEIPIKIPAEEFFFGAARAGGTVSGAPPGGDEKWELAARIRTPSPSQAKALVTLFAMARMFIGNASGSEASGGVLPLLFANIPVQDGADLSLRSGVLDTKEIALLFNSFSVYSSK</sequence>
<keyword evidence="3" id="KW-1185">Reference proteome</keyword>